<evidence type="ECO:0000313" key="2">
    <source>
        <dbReference type="Proteomes" id="UP000050668"/>
    </source>
</evidence>
<comment type="caution">
    <text evidence="1">The sequence shown here is derived from an EMBL/GenBank/DDBJ whole genome shotgun (WGS) entry which is preliminary data.</text>
</comment>
<reference evidence="2" key="1">
    <citation type="submission" date="2015-07" db="EMBL/GenBank/DDBJ databases">
        <title>Fjat-14205 dsm 2895.</title>
        <authorList>
            <person name="Liu B."/>
            <person name="Wang J."/>
            <person name="Zhu Y."/>
            <person name="Liu G."/>
            <person name="Chen Q."/>
            <person name="Chen Z."/>
            <person name="Lan J."/>
            <person name="Che J."/>
            <person name="Ge C."/>
            <person name="Shi H."/>
            <person name="Pan Z."/>
            <person name="Liu X."/>
        </authorList>
    </citation>
    <scope>NUCLEOTIDE SEQUENCE [LARGE SCALE GENOMIC DNA]</scope>
    <source>
        <strain evidence="2">DSM 25560</strain>
    </source>
</reference>
<dbReference type="Proteomes" id="UP000050668">
    <property type="component" value="Unassembled WGS sequence"/>
</dbReference>
<name>A0ABR5JXX9_9BACI</name>
<evidence type="ECO:0000313" key="1">
    <source>
        <dbReference type="EMBL" id="KOS67162.1"/>
    </source>
</evidence>
<gene>
    <name evidence="1" type="ORF">AEA09_15040</name>
</gene>
<proteinExistence type="predicted"/>
<keyword evidence="2" id="KW-1185">Reference proteome</keyword>
<organism evidence="1 2">
    <name type="scientific">Lysinibacillus contaminans</name>
    <dbReference type="NCBI Taxonomy" id="1293441"/>
    <lineage>
        <taxon>Bacteria</taxon>
        <taxon>Bacillati</taxon>
        <taxon>Bacillota</taxon>
        <taxon>Bacilli</taxon>
        <taxon>Bacillales</taxon>
        <taxon>Bacillaceae</taxon>
        <taxon>Lysinibacillus</taxon>
    </lineage>
</organism>
<accession>A0ABR5JXX9</accession>
<dbReference type="RefSeq" id="WP_053584782.1">
    <property type="nucleotide sequence ID" value="NZ_LGRV01000004.1"/>
</dbReference>
<protein>
    <submittedName>
        <fullName evidence="1">Uncharacterized protein</fullName>
    </submittedName>
</protein>
<dbReference type="EMBL" id="LGRV01000004">
    <property type="protein sequence ID" value="KOS67162.1"/>
    <property type="molecule type" value="Genomic_DNA"/>
</dbReference>
<sequence length="246" mass="28371">MTKKVILVVVEGETEQIILYDYLDMYFAESEVRFDVQRGDILTKWEGTKKTTNIKNTVGQVISRYLEKNKFLPKDLLAIVQITDADGCFIPHEHVKVSADVKGSIFYDETEILVGSTKKKEAIEARNTLKAQNIKILATSESFTLKKNHVPYQLFYFSTNLEHVLWGERNEEAVGKVSKADEFIETLSCSIEEYLRPFLHVNEGNTYDEKLEESWAYVMQDCNSLQRSTNVPLLVEMVEQIQRDVQ</sequence>